<evidence type="ECO:0000313" key="2">
    <source>
        <dbReference type="EMBL" id="SOY42880.1"/>
    </source>
</evidence>
<gene>
    <name evidence="2" type="ORF">CBM2587_A100047</name>
</gene>
<name>A0A975WTE7_9BURK</name>
<keyword evidence="1" id="KW-0732">Signal</keyword>
<sequence length="144" mass="14890">MASSAASWAATSSTAAVSGAPVSGLALAAVAASSPAGVAVWLDGVCFCSSMSIRINAVSRPAMGVAAGGKSACVRCRWWLLAAFQEWRRRDAETHGYKACPTAIDGLLLCVSALTKILSKKNDKNVEGPGDGSFLFRFRKVGHA</sequence>
<dbReference type="AlphaFoldDB" id="A0A975WTE7"/>
<proteinExistence type="predicted"/>
<comment type="caution">
    <text evidence="2">The sequence shown here is derived from an EMBL/GenBank/DDBJ whole genome shotgun (WGS) entry which is preliminary data.</text>
</comment>
<evidence type="ECO:0000313" key="3">
    <source>
        <dbReference type="Proteomes" id="UP000256780"/>
    </source>
</evidence>
<feature type="signal peptide" evidence="1">
    <location>
        <begin position="1"/>
        <end position="28"/>
    </location>
</feature>
<feature type="chain" id="PRO_5037938321" description="Secreted protein" evidence="1">
    <location>
        <begin position="29"/>
        <end position="144"/>
    </location>
</feature>
<dbReference type="EMBL" id="OFSQ01000002">
    <property type="protein sequence ID" value="SOY42880.1"/>
    <property type="molecule type" value="Genomic_DNA"/>
</dbReference>
<organism evidence="2 3">
    <name type="scientific">Cupriavidus taiwanensis</name>
    <dbReference type="NCBI Taxonomy" id="164546"/>
    <lineage>
        <taxon>Bacteria</taxon>
        <taxon>Pseudomonadati</taxon>
        <taxon>Pseudomonadota</taxon>
        <taxon>Betaproteobacteria</taxon>
        <taxon>Burkholderiales</taxon>
        <taxon>Burkholderiaceae</taxon>
        <taxon>Cupriavidus</taxon>
    </lineage>
</organism>
<evidence type="ECO:0008006" key="4">
    <source>
        <dbReference type="Google" id="ProtNLM"/>
    </source>
</evidence>
<reference evidence="2 3" key="1">
    <citation type="submission" date="2018-01" db="EMBL/GenBank/DDBJ databases">
        <authorList>
            <person name="Clerissi C."/>
        </authorList>
    </citation>
    <scope>NUCLEOTIDE SEQUENCE [LARGE SCALE GENOMIC DNA]</scope>
    <source>
        <strain evidence="2">Cupriavidus sp. LMG 19464</strain>
    </source>
</reference>
<accession>A0A975WTE7</accession>
<protein>
    <recommendedName>
        <fullName evidence="4">Secreted protein</fullName>
    </recommendedName>
</protein>
<dbReference type="Proteomes" id="UP000256780">
    <property type="component" value="Chromosome CBM2587_a"/>
</dbReference>
<evidence type="ECO:0000256" key="1">
    <source>
        <dbReference type="SAM" id="SignalP"/>
    </source>
</evidence>